<evidence type="ECO:0000313" key="4">
    <source>
        <dbReference type="EMBL" id="CAI6370147.1"/>
    </source>
</evidence>
<feature type="domain" description="CCHC-type" evidence="3">
    <location>
        <begin position="568"/>
        <end position="583"/>
    </location>
</feature>
<dbReference type="InterPro" id="IPR001878">
    <property type="entry name" value="Znf_CCHC"/>
</dbReference>
<feature type="compositionally biased region" description="Polar residues" evidence="2">
    <location>
        <begin position="367"/>
        <end position="376"/>
    </location>
</feature>
<dbReference type="EMBL" id="CARXXK010000228">
    <property type="protein sequence ID" value="CAI6370147.1"/>
    <property type="molecule type" value="Genomic_DNA"/>
</dbReference>
<evidence type="ECO:0000313" key="5">
    <source>
        <dbReference type="Proteomes" id="UP001160148"/>
    </source>
</evidence>
<feature type="compositionally biased region" description="Basic residues" evidence="2">
    <location>
        <begin position="344"/>
        <end position="356"/>
    </location>
</feature>
<sequence length="650" mass="73735">MDKFDISESDILSIQKKLNFVKEFFQDDSYWPKNATTGKHNKVNDHNRGKMIQIVDSLTNKILFLDKCKVKSDTHLELVKDKIDKVLKDLDLLAVEGLSNKNRFQVYDLAKELRASLETAQLILYEHMHEELSEDEQMRILRSPTSQGPQQLTYRRLDSHSSVVSVTEHTRSDTGSLETLEGPSNSQKRHEPELSPTDRTEIETKKTKTDEESEETVGELNHLVHAELDNLKTIIESDSLNKRITVTMRKELTGSYNRICSIVRDITYQHAKLEGAYKETVKNKRERPNKPSRPQAIITINDDDDDDETSTPRVDNDKSYSNAVQRNKSVAVPARVSVHDGRVGKKNSKTKQRSKRPMTPAAVTENPAPQVQQSTTEGTFQVVERTKKRKGKKKTNIDLNTIRKPPALPRFILKDSATSEDYPKLWKMFWTVLRNNIKNPRLAVHKNRTKGPTILVPDNKDTLDALRDNTLVLEIIPRKPRLTLKGLDSSLKDEEVIQELLDCNPELGLTETDAQDIRVAYHSGPSSGTVTNFVLEVSPEILRRIEGKKAYIGGIRCTLSLNHSVSQCFKCQKYGHTSKNCREEEMTCRNCAGSHDSRTCQIKEFKCCNCKGEHKASSDSCPTKTAALKRLAKRTDFGQPLATGTTDKEQ</sequence>
<feature type="region of interest" description="Disordered" evidence="2">
    <location>
        <begin position="145"/>
        <end position="217"/>
    </location>
</feature>
<dbReference type="SMART" id="SM00343">
    <property type="entry name" value="ZnF_C2HC"/>
    <property type="match status" value="1"/>
</dbReference>
<feature type="compositionally biased region" description="Polar residues" evidence="2">
    <location>
        <begin position="319"/>
        <end position="328"/>
    </location>
</feature>
<keyword evidence="1" id="KW-0862">Zinc</keyword>
<feature type="compositionally biased region" description="Polar residues" evidence="2">
    <location>
        <begin position="173"/>
        <end position="186"/>
    </location>
</feature>
<evidence type="ECO:0000259" key="3">
    <source>
        <dbReference type="PROSITE" id="PS50158"/>
    </source>
</evidence>
<keyword evidence="1" id="KW-0863">Zinc-finger</keyword>
<protein>
    <recommendedName>
        <fullName evidence="3">CCHC-type domain-containing protein</fullName>
    </recommendedName>
</protein>
<gene>
    <name evidence="4" type="ORF">MEUPH1_LOCUS24298</name>
</gene>
<dbReference type="PROSITE" id="PS50158">
    <property type="entry name" value="ZF_CCHC"/>
    <property type="match status" value="1"/>
</dbReference>
<keyword evidence="5" id="KW-1185">Reference proteome</keyword>
<dbReference type="GO" id="GO:0003676">
    <property type="term" value="F:nucleic acid binding"/>
    <property type="evidence" value="ECO:0007669"/>
    <property type="project" value="InterPro"/>
</dbReference>
<proteinExistence type="predicted"/>
<evidence type="ECO:0000256" key="2">
    <source>
        <dbReference type="SAM" id="MobiDB-lite"/>
    </source>
</evidence>
<comment type="caution">
    <text evidence="4">The sequence shown here is derived from an EMBL/GenBank/DDBJ whole genome shotgun (WGS) entry which is preliminary data.</text>
</comment>
<feature type="compositionally biased region" description="Basic and acidic residues" evidence="2">
    <location>
        <begin position="188"/>
        <end position="210"/>
    </location>
</feature>
<dbReference type="GO" id="GO:0008270">
    <property type="term" value="F:zinc ion binding"/>
    <property type="evidence" value="ECO:0007669"/>
    <property type="project" value="UniProtKB-KW"/>
</dbReference>
<evidence type="ECO:0000256" key="1">
    <source>
        <dbReference type="PROSITE-ProRule" id="PRU00047"/>
    </source>
</evidence>
<dbReference type="AlphaFoldDB" id="A0AAV0XQD9"/>
<dbReference type="Proteomes" id="UP001160148">
    <property type="component" value="Unassembled WGS sequence"/>
</dbReference>
<accession>A0AAV0XQD9</accession>
<keyword evidence="1" id="KW-0479">Metal-binding</keyword>
<name>A0AAV0XQD9_9HEMI</name>
<organism evidence="4 5">
    <name type="scientific">Macrosiphum euphorbiae</name>
    <name type="common">potato aphid</name>
    <dbReference type="NCBI Taxonomy" id="13131"/>
    <lineage>
        <taxon>Eukaryota</taxon>
        <taxon>Metazoa</taxon>
        <taxon>Ecdysozoa</taxon>
        <taxon>Arthropoda</taxon>
        <taxon>Hexapoda</taxon>
        <taxon>Insecta</taxon>
        <taxon>Pterygota</taxon>
        <taxon>Neoptera</taxon>
        <taxon>Paraneoptera</taxon>
        <taxon>Hemiptera</taxon>
        <taxon>Sternorrhyncha</taxon>
        <taxon>Aphidomorpha</taxon>
        <taxon>Aphidoidea</taxon>
        <taxon>Aphididae</taxon>
        <taxon>Macrosiphini</taxon>
        <taxon>Macrosiphum</taxon>
    </lineage>
</organism>
<reference evidence="4 5" key="1">
    <citation type="submission" date="2023-01" db="EMBL/GenBank/DDBJ databases">
        <authorList>
            <person name="Whitehead M."/>
        </authorList>
    </citation>
    <scope>NUCLEOTIDE SEQUENCE [LARGE SCALE GENOMIC DNA]</scope>
</reference>
<feature type="region of interest" description="Disordered" evidence="2">
    <location>
        <begin position="281"/>
        <end position="376"/>
    </location>
</feature>